<dbReference type="InterPro" id="IPR005599">
    <property type="entry name" value="GPI_mannosylTrfase"/>
</dbReference>
<comment type="catalytic activity">
    <reaction evidence="11">
        <text>an alpha-D-Man-(1-&gt;2)-alpha-D-Man-(1-&gt;2)-alpha-D-Man-(1-&gt;3)-[alpha-D-Man-(1-&gt;2)-alpha-D-Man-(1-&gt;3)-alpha-D-Man-(1-&gt;6)]-beta-D-Man-(1-&gt;4)-beta-D-GlcNAc-(1-&gt;4)-alpha-D-GlcNAc-diphospho-di-trans,poly-cis-dolichol + a di-trans,poly-cis-dolichyl beta-D-mannosyl phosphate = an alpha-D-Man-(1-&gt;2)-alpha-D-Man-(1-&gt;2)-alpha-D-Man-(1-&gt;3)-[alpha-D-Man-(1-&gt;2)-alpha-D-Man-(1-&gt;3)-[alpha-D-Man-(1-&gt;6)]-alpha-D-Man-(1-&gt;6)]-beta-D-Man-(1-&gt;4)-beta-D-GlcNAc-(1-&gt;4)-alpha-D-GlcNAc-diphospho-di-trans,poly-cis-dolichol + a di-trans,poly-cis-dolichyl phosphate + H(+)</text>
        <dbReference type="Rhea" id="RHEA:29535"/>
        <dbReference type="Rhea" id="RHEA-COMP:19498"/>
        <dbReference type="Rhea" id="RHEA-COMP:19501"/>
        <dbReference type="Rhea" id="RHEA-COMP:19518"/>
        <dbReference type="Rhea" id="RHEA-COMP:19519"/>
        <dbReference type="ChEBI" id="CHEBI:15378"/>
        <dbReference type="ChEBI" id="CHEBI:57683"/>
        <dbReference type="ChEBI" id="CHEBI:58211"/>
        <dbReference type="ChEBI" id="CHEBI:132517"/>
        <dbReference type="ChEBI" id="CHEBI:132519"/>
        <dbReference type="EC" id="2.4.1.260"/>
    </reaction>
    <physiologicalReaction direction="left-to-right" evidence="11">
        <dbReference type="Rhea" id="RHEA:29536"/>
    </physiologicalReaction>
</comment>
<feature type="region of interest" description="Disordered" evidence="13">
    <location>
        <begin position="389"/>
        <end position="408"/>
    </location>
</feature>
<feature type="transmembrane region" description="Helical" evidence="12">
    <location>
        <begin position="150"/>
        <end position="169"/>
    </location>
</feature>
<comment type="caution">
    <text evidence="14">The sequence shown here is derived from an EMBL/GenBank/DDBJ whole genome shotgun (WGS) entry which is preliminary data.</text>
</comment>
<organism evidence="14 15">
    <name type="scientific">Polyrhizophydium stewartii</name>
    <dbReference type="NCBI Taxonomy" id="2732419"/>
    <lineage>
        <taxon>Eukaryota</taxon>
        <taxon>Fungi</taxon>
        <taxon>Fungi incertae sedis</taxon>
        <taxon>Chytridiomycota</taxon>
        <taxon>Chytridiomycota incertae sedis</taxon>
        <taxon>Chytridiomycetes</taxon>
        <taxon>Rhizophydiales</taxon>
        <taxon>Rhizophydiales incertae sedis</taxon>
        <taxon>Polyrhizophydium</taxon>
    </lineage>
</organism>
<keyword evidence="6 12" id="KW-0812">Transmembrane</keyword>
<evidence type="ECO:0000256" key="6">
    <source>
        <dbReference type="ARBA" id="ARBA00022692"/>
    </source>
</evidence>
<feature type="transmembrane region" description="Helical" evidence="12">
    <location>
        <begin position="334"/>
        <end position="349"/>
    </location>
</feature>
<evidence type="ECO:0000256" key="8">
    <source>
        <dbReference type="ARBA" id="ARBA00022989"/>
    </source>
</evidence>
<keyword evidence="5 14" id="KW-0808">Transferase</keyword>
<evidence type="ECO:0000313" key="15">
    <source>
        <dbReference type="Proteomes" id="UP001527925"/>
    </source>
</evidence>
<keyword evidence="8 12" id="KW-1133">Transmembrane helix</keyword>
<evidence type="ECO:0000256" key="2">
    <source>
        <dbReference type="ARBA" id="ARBA00004922"/>
    </source>
</evidence>
<evidence type="ECO:0000256" key="4">
    <source>
        <dbReference type="ARBA" id="ARBA00022676"/>
    </source>
</evidence>
<dbReference type="Pfam" id="PF03901">
    <property type="entry name" value="Glyco_transf_22"/>
    <property type="match status" value="1"/>
</dbReference>
<evidence type="ECO:0000256" key="13">
    <source>
        <dbReference type="SAM" id="MobiDB-lite"/>
    </source>
</evidence>
<comment type="function">
    <text evidence="10">Mannosyltransferase that operates in the biosynthetic pathway of dolichol-linked oligosaccharides, the glycan precursors employed in protein asparagine (N)-glycosylation. The assembly of dolichol-linked oligosaccharides begins on the cytosolic side of the endoplasmic reticulum membrane and finishes in its lumen. The sequential addition of sugars to dolichol pyrophosphate produces dolichol-linked oligosaccharides containing fourteen sugars, including two GlcNAcs, nine mannoses and three glucoses. Once assembled, the oligosaccharide is transferred from the lipid to nascent proteins by oligosaccharyltransferases. In the lumen of the endoplasmic reticulum, adds the eighth mannose residue in an alpha-1,6 linkage onto Man(7)GlcNAc(2)-PP-dolichol to produce Man(8)GlcNAc(2)-PP-dolichol.</text>
</comment>
<feature type="transmembrane region" description="Helical" evidence="12">
    <location>
        <begin position="356"/>
        <end position="376"/>
    </location>
</feature>
<keyword evidence="4 12" id="KW-0328">Glycosyltransferase</keyword>
<feature type="transmembrane region" description="Helical" evidence="12">
    <location>
        <begin position="419"/>
        <end position="441"/>
    </location>
</feature>
<evidence type="ECO:0000256" key="11">
    <source>
        <dbReference type="ARBA" id="ARBA00048899"/>
    </source>
</evidence>
<evidence type="ECO:0000256" key="5">
    <source>
        <dbReference type="ARBA" id="ARBA00022679"/>
    </source>
</evidence>
<comment type="similarity">
    <text evidence="3 12">Belongs to the glycosyltransferase 22 family.</text>
</comment>
<sequence>MAQPKVKKAAAAPAARAPRRLGTRTWTLLLAAALLAHLFVAPYTKVEESFHVQAAHDLIFHGPLATARFDHREFPGPVRRSFLGAAALWLSTLPVTLPVLHFPALGLEPLVLPRTKMPFQLIVRGALALATAASLAAVQRAARRAHGRLVAAWFGLFSLAQFHMIFWGSRTLSNTFALVAFNVALAAWIDCMAETPAHRPPPAALTPKFKRVLAVTAFGAVALRAELALPAAIIALSETRDTHRFGFFAAIKYGLAASAATIAATVAVDSYFWGSLLVWPELESVFFNVVENHAAEWGTSPYHTYFTSLIPRIAPVTYIASFVAWRFANRAVHAYWRLMFAFVCIYSLLGHKEWRFVVYVVPVLNLIAAIGVARFHEMAAGLAPIPETTSAQKSKDNAKATDAPQPSGRRVHVLAPRTASVLLSIINIATLAIFVVSCNFLHISSLNYPGGHAFARLHNLVAERPNVPCSIHIDTFAAMSGVTRFGEHSAAFPVECAYSKNESHTSPADFIKAEYTYLLTSEPDKHLNASNHWRVLEAVKGFSGLRMLDLPDWQESSVEKLSSGRIFELTLPIVPVMSPQVYILGRASD</sequence>
<feature type="transmembrane region" description="Helical" evidence="12">
    <location>
        <begin position="212"/>
        <end position="235"/>
    </location>
</feature>
<feature type="transmembrane region" description="Helical" evidence="12">
    <location>
        <begin position="247"/>
        <end position="268"/>
    </location>
</feature>
<evidence type="ECO:0000256" key="12">
    <source>
        <dbReference type="RuleBase" id="RU363075"/>
    </source>
</evidence>
<keyword evidence="15" id="KW-1185">Reference proteome</keyword>
<dbReference type="Proteomes" id="UP001527925">
    <property type="component" value="Unassembled WGS sequence"/>
</dbReference>
<accession>A0ABR4NG25</accession>
<evidence type="ECO:0000313" key="14">
    <source>
        <dbReference type="EMBL" id="KAL2918419.1"/>
    </source>
</evidence>
<comment type="subcellular location">
    <subcellularLocation>
        <location evidence="1 12">Endoplasmic reticulum membrane</location>
        <topology evidence="1 12">Multi-pass membrane protein</topology>
    </subcellularLocation>
</comment>
<keyword evidence="7 12" id="KW-0256">Endoplasmic reticulum</keyword>
<dbReference type="EC" id="2.4.1.-" evidence="12"/>
<dbReference type="PANTHER" id="PTHR22760">
    <property type="entry name" value="GLYCOSYLTRANSFERASE"/>
    <property type="match status" value="1"/>
</dbReference>
<name>A0ABR4NG25_9FUNG</name>
<proteinExistence type="inferred from homology"/>
<dbReference type="PANTHER" id="PTHR22760:SF1">
    <property type="entry name" value="DOL-P-MAN:MAN(7)GLCNAC(2)-PP-DOL ALPHA-1,6-MANNOSYLTRANSFERASE"/>
    <property type="match status" value="1"/>
</dbReference>
<evidence type="ECO:0000256" key="10">
    <source>
        <dbReference type="ARBA" id="ARBA00044721"/>
    </source>
</evidence>
<feature type="transmembrane region" description="Helical" evidence="12">
    <location>
        <begin position="121"/>
        <end position="138"/>
    </location>
</feature>
<keyword evidence="9 12" id="KW-0472">Membrane</keyword>
<gene>
    <name evidence="14" type="primary">ECM39</name>
    <name evidence="14" type="ORF">HK105_201819</name>
</gene>
<evidence type="ECO:0000256" key="1">
    <source>
        <dbReference type="ARBA" id="ARBA00004477"/>
    </source>
</evidence>
<protein>
    <recommendedName>
        <fullName evidence="12">Mannosyltransferase</fullName>
        <ecNumber evidence="12">2.4.1.-</ecNumber>
    </recommendedName>
</protein>
<comment type="pathway">
    <text evidence="2">Protein modification; protein glycosylation.</text>
</comment>
<evidence type="ECO:0000256" key="7">
    <source>
        <dbReference type="ARBA" id="ARBA00022824"/>
    </source>
</evidence>
<dbReference type="EMBL" id="JADGIZ020000006">
    <property type="protein sequence ID" value="KAL2918419.1"/>
    <property type="molecule type" value="Genomic_DNA"/>
</dbReference>
<reference evidence="14 15" key="1">
    <citation type="submission" date="2023-09" db="EMBL/GenBank/DDBJ databases">
        <title>Pangenome analysis of Batrachochytrium dendrobatidis and related Chytrids.</title>
        <authorList>
            <person name="Yacoub M.N."/>
            <person name="Stajich J.E."/>
            <person name="James T.Y."/>
        </authorList>
    </citation>
    <scope>NUCLEOTIDE SEQUENCE [LARGE SCALE GENOMIC DNA]</scope>
    <source>
        <strain evidence="14 15">JEL0888</strain>
    </source>
</reference>
<feature type="transmembrane region" description="Helical" evidence="12">
    <location>
        <begin position="309"/>
        <end position="328"/>
    </location>
</feature>
<dbReference type="GO" id="GO:0052917">
    <property type="term" value="F:dol-P-Man:Man(7)GlcNAc(2)-PP-Dol alpha-1,6-mannosyltransferase activity"/>
    <property type="evidence" value="ECO:0007669"/>
    <property type="project" value="UniProtKB-EC"/>
</dbReference>
<evidence type="ECO:0000256" key="3">
    <source>
        <dbReference type="ARBA" id="ARBA00007063"/>
    </source>
</evidence>
<feature type="transmembrane region" description="Helical" evidence="12">
    <location>
        <begin position="81"/>
        <end position="101"/>
    </location>
</feature>
<evidence type="ECO:0000256" key="9">
    <source>
        <dbReference type="ARBA" id="ARBA00023136"/>
    </source>
</evidence>